<dbReference type="Pfam" id="PF18604">
    <property type="entry name" value="PreAtp-grasp"/>
    <property type="match status" value="1"/>
</dbReference>
<dbReference type="PROSITE" id="PS50975">
    <property type="entry name" value="ATP_GRASP"/>
    <property type="match status" value="1"/>
</dbReference>
<dbReference type="InterPro" id="IPR003135">
    <property type="entry name" value="ATP-grasp_carboxylate-amine"/>
</dbReference>
<sequence>MTKWREAWMEALHIDSQRGRLAWLGNFEVEQDWRSKDVIGLPGVPSVTQAPLALSELALLLAAPEDLVLLPSEPDDSFLSYLLSLGWRSPAIFAPESKSLSSNESLTCQLLAATSSGAPSAVRRWAEAGDGFLLPHGVSVWEEALAEDWHIPLAAPRTSVTREVNSKLFSRELCEQLGIPQVPGRTVRTLSELESAFAELAPHLAEGPLVLKEGMGVSGKGMLRIDSAAKFQQVLRMLRQSAVRQGTEHTEFVLEQWIDNAQDLNVQFLVSRDGQVRQVTILTALVQNGTHLGHMSPHQLTASAEERVRAYAEQIGQALHAHGYYGLVGLDAMIGRDGKLYPCIEINARLNMSTYHTRLLQDWAPAGKHALIRPFSFSKQAPLAFVQIQQALQAKLYRVDSGHGVILCAYAPVNSSDPHGRRGKLYTTMIGDSAEECLQLERFCRQQLQQIGGIGLKVDV</sequence>
<organism evidence="5 6">
    <name type="scientific">Xylanibacillus composti</name>
    <dbReference type="NCBI Taxonomy" id="1572762"/>
    <lineage>
        <taxon>Bacteria</taxon>
        <taxon>Bacillati</taxon>
        <taxon>Bacillota</taxon>
        <taxon>Bacilli</taxon>
        <taxon>Bacillales</taxon>
        <taxon>Paenibacillaceae</taxon>
        <taxon>Xylanibacillus</taxon>
    </lineage>
</organism>
<dbReference type="AlphaFoldDB" id="A0A8J4M2V2"/>
<name>A0A8J4M2V2_9BACL</name>
<evidence type="ECO:0000256" key="3">
    <source>
        <dbReference type="PROSITE-ProRule" id="PRU00409"/>
    </source>
</evidence>
<dbReference type="Proteomes" id="UP000677918">
    <property type="component" value="Unassembled WGS sequence"/>
</dbReference>
<dbReference type="Gene3D" id="3.30.470.20">
    <property type="entry name" value="ATP-grasp fold, B domain"/>
    <property type="match status" value="1"/>
</dbReference>
<gene>
    <name evidence="5" type="ORF">XYCOK13_21460</name>
</gene>
<dbReference type="InterPro" id="IPR011761">
    <property type="entry name" value="ATP-grasp"/>
</dbReference>
<keyword evidence="1 3" id="KW-0547">Nucleotide-binding</keyword>
<evidence type="ECO:0000256" key="2">
    <source>
        <dbReference type="ARBA" id="ARBA00022840"/>
    </source>
</evidence>
<dbReference type="InterPro" id="IPR053269">
    <property type="entry name" value="Asp-Met_ligase"/>
</dbReference>
<dbReference type="RefSeq" id="WP_213412127.1">
    <property type="nucleotide sequence ID" value="NZ_BOVK01000027.1"/>
</dbReference>
<dbReference type="EMBL" id="BOVK01000027">
    <property type="protein sequence ID" value="GIQ69322.1"/>
    <property type="molecule type" value="Genomic_DNA"/>
</dbReference>
<dbReference type="PANTHER" id="PTHR37018:SF1">
    <property type="entry name" value="CULTURE SPECIFIC PROTEIN, PUTATIVE (AFU_ORTHOLOGUE AFUA_2G00130)-RELATED"/>
    <property type="match status" value="1"/>
</dbReference>
<comment type="caution">
    <text evidence="5">The sequence shown here is derived from an EMBL/GenBank/DDBJ whole genome shotgun (WGS) entry which is preliminary data.</text>
</comment>
<accession>A0A8J4M2V2</accession>
<evidence type="ECO:0000313" key="5">
    <source>
        <dbReference type="EMBL" id="GIQ69322.1"/>
    </source>
</evidence>
<dbReference type="SUPFAM" id="SSF56059">
    <property type="entry name" value="Glutathione synthetase ATP-binding domain-like"/>
    <property type="match status" value="1"/>
</dbReference>
<keyword evidence="2 3" id="KW-0067">ATP-binding</keyword>
<reference evidence="5" key="1">
    <citation type="submission" date="2021-04" db="EMBL/GenBank/DDBJ databases">
        <title>Draft genome sequence of Xylanibacillus composti strain K13.</title>
        <authorList>
            <person name="Uke A."/>
            <person name="Chhe C."/>
            <person name="Baramee S."/>
            <person name="Kosugi A."/>
        </authorList>
    </citation>
    <scope>NUCLEOTIDE SEQUENCE</scope>
    <source>
        <strain evidence="5">K13</strain>
    </source>
</reference>
<dbReference type="GO" id="GO:0046872">
    <property type="term" value="F:metal ion binding"/>
    <property type="evidence" value="ECO:0007669"/>
    <property type="project" value="InterPro"/>
</dbReference>
<evidence type="ECO:0000259" key="4">
    <source>
        <dbReference type="PROSITE" id="PS50975"/>
    </source>
</evidence>
<evidence type="ECO:0000313" key="6">
    <source>
        <dbReference type="Proteomes" id="UP000677918"/>
    </source>
</evidence>
<protein>
    <submittedName>
        <fullName evidence="5">Phosphoribosylglycinamide formyltransferase 2</fullName>
    </submittedName>
</protein>
<feature type="domain" description="ATP-grasp" evidence="4">
    <location>
        <begin position="171"/>
        <end position="376"/>
    </location>
</feature>
<dbReference type="InterPro" id="IPR040754">
    <property type="entry name" value="PreAtp-grasp"/>
</dbReference>
<dbReference type="GO" id="GO:0005524">
    <property type="term" value="F:ATP binding"/>
    <property type="evidence" value="ECO:0007669"/>
    <property type="project" value="UniProtKB-UniRule"/>
</dbReference>
<keyword evidence="6" id="KW-1185">Reference proteome</keyword>
<evidence type="ECO:0000256" key="1">
    <source>
        <dbReference type="ARBA" id="ARBA00022741"/>
    </source>
</evidence>
<dbReference type="Pfam" id="PF02222">
    <property type="entry name" value="ATP-grasp"/>
    <property type="match status" value="1"/>
</dbReference>
<dbReference type="PANTHER" id="PTHR37018">
    <property type="entry name" value="CULTURE SPECIFIC PROTEIN, PUTATIVE (AFU_ORTHOLOGUE AFUA_2G00130)-RELATED"/>
    <property type="match status" value="1"/>
</dbReference>
<proteinExistence type="predicted"/>